<dbReference type="InterPro" id="IPR041854">
    <property type="entry name" value="BFD-like_2Fe2S-bd_dom_sf"/>
</dbReference>
<dbReference type="GO" id="GO:0016491">
    <property type="term" value="F:oxidoreductase activity"/>
    <property type="evidence" value="ECO:0007669"/>
    <property type="project" value="UniProtKB-KW"/>
</dbReference>
<dbReference type="InterPro" id="IPR041957">
    <property type="entry name" value="CT_Nitrate-R-NapA-like"/>
</dbReference>
<dbReference type="OrthoDB" id="9816402at2"/>
<dbReference type="InterPro" id="IPR009010">
    <property type="entry name" value="Asp_de-COase-like_dom_sf"/>
</dbReference>
<comment type="similarity">
    <text evidence="3">Belongs to the prokaryotic molybdopterin-containing oxidoreductase family. NasA/NapA/NarB subfamily.</text>
</comment>
<dbReference type="GO" id="GO:0043546">
    <property type="term" value="F:molybdopterin cofactor binding"/>
    <property type="evidence" value="ECO:0007669"/>
    <property type="project" value="InterPro"/>
</dbReference>
<evidence type="ECO:0000256" key="2">
    <source>
        <dbReference type="ARBA" id="ARBA00001966"/>
    </source>
</evidence>
<gene>
    <name evidence="12" type="ORF">PG2T_00560</name>
</gene>
<dbReference type="Gene3D" id="2.40.40.20">
    <property type="match status" value="1"/>
</dbReference>
<reference evidence="13" key="1">
    <citation type="submission" date="2016-03" db="EMBL/GenBank/DDBJ databases">
        <title>Complete genome sequence of Solimmundus cernigliae, representing a novel lineage of polycyclic aromatic hydrocarbon degraders within the Gammaproteobacteria.</title>
        <authorList>
            <person name="Singleton D.R."/>
            <person name="Dickey A.N."/>
            <person name="Scholl E.H."/>
            <person name="Wright F.A."/>
            <person name="Aitken M.D."/>
        </authorList>
    </citation>
    <scope>NUCLEOTIDE SEQUENCE [LARGE SCALE GENOMIC DNA]</scope>
    <source>
        <strain evidence="13">TR3.2</strain>
    </source>
</reference>
<keyword evidence="10" id="KW-0534">Nitrate assimilation</keyword>
<dbReference type="Gene3D" id="3.40.228.10">
    <property type="entry name" value="Dimethylsulfoxide Reductase, domain 2"/>
    <property type="match status" value="1"/>
</dbReference>
<dbReference type="AlphaFoldDB" id="A0A1B1YPY2"/>
<dbReference type="Pfam" id="PF00384">
    <property type="entry name" value="Molybdopterin"/>
    <property type="match status" value="1"/>
</dbReference>
<dbReference type="GO" id="GO:0045333">
    <property type="term" value="P:cellular respiration"/>
    <property type="evidence" value="ECO:0007669"/>
    <property type="project" value="UniProtKB-ARBA"/>
</dbReference>
<evidence type="ECO:0000256" key="6">
    <source>
        <dbReference type="ARBA" id="ARBA00022723"/>
    </source>
</evidence>
<evidence type="ECO:0000256" key="4">
    <source>
        <dbReference type="ARBA" id="ARBA00022485"/>
    </source>
</evidence>
<dbReference type="SMART" id="SM00926">
    <property type="entry name" value="Molybdop_Fe4S4"/>
    <property type="match status" value="1"/>
</dbReference>
<comment type="cofactor">
    <cofactor evidence="1">
        <name>Mo-bis(molybdopterin guanine dinucleotide)</name>
        <dbReference type="ChEBI" id="CHEBI:60539"/>
    </cofactor>
</comment>
<evidence type="ECO:0000259" key="11">
    <source>
        <dbReference type="PROSITE" id="PS51669"/>
    </source>
</evidence>
<evidence type="ECO:0000313" key="13">
    <source>
        <dbReference type="Proteomes" id="UP000092952"/>
    </source>
</evidence>
<dbReference type="InterPro" id="IPR050123">
    <property type="entry name" value="Prok_molybdopt-oxidoreductase"/>
</dbReference>
<dbReference type="InterPro" id="IPR007419">
    <property type="entry name" value="BFD-like_2Fe2S-bd_dom"/>
</dbReference>
<evidence type="ECO:0000256" key="7">
    <source>
        <dbReference type="ARBA" id="ARBA00023002"/>
    </source>
</evidence>
<dbReference type="GO" id="GO:0051539">
    <property type="term" value="F:4 iron, 4 sulfur cluster binding"/>
    <property type="evidence" value="ECO:0007669"/>
    <property type="project" value="UniProtKB-KW"/>
</dbReference>
<evidence type="ECO:0000256" key="5">
    <source>
        <dbReference type="ARBA" id="ARBA00022505"/>
    </source>
</evidence>
<evidence type="ECO:0000313" key="12">
    <source>
        <dbReference type="EMBL" id="ANX02834.1"/>
    </source>
</evidence>
<feature type="domain" description="4Fe-4S Mo/W bis-MGD-type" evidence="11">
    <location>
        <begin position="2"/>
        <end position="58"/>
    </location>
</feature>
<evidence type="ECO:0000256" key="10">
    <source>
        <dbReference type="ARBA" id="ARBA00023063"/>
    </source>
</evidence>
<evidence type="ECO:0000256" key="3">
    <source>
        <dbReference type="ARBA" id="ARBA00008747"/>
    </source>
</evidence>
<dbReference type="InterPro" id="IPR006657">
    <property type="entry name" value="MoPterin_dinucl-bd_dom"/>
</dbReference>
<keyword evidence="4" id="KW-0004">4Fe-4S</keyword>
<evidence type="ECO:0000256" key="1">
    <source>
        <dbReference type="ARBA" id="ARBA00001942"/>
    </source>
</evidence>
<dbReference type="Gene3D" id="1.10.10.1100">
    <property type="entry name" value="BFD-like [2Fe-2S]-binding domain"/>
    <property type="match status" value="1"/>
</dbReference>
<dbReference type="PANTHER" id="PTHR43105:SF9">
    <property type="entry name" value="NADPH-FE(3+) OXIDOREDUCTASE SUBUNIT ALPHA"/>
    <property type="match status" value="1"/>
</dbReference>
<dbReference type="CDD" id="cd02754">
    <property type="entry name" value="MopB_Nitrate-R-NapA-like"/>
    <property type="match status" value="1"/>
</dbReference>
<keyword evidence="13" id="KW-1185">Reference proteome</keyword>
<dbReference type="InterPro" id="IPR006656">
    <property type="entry name" value="Mopterin_OxRdtase"/>
</dbReference>
<dbReference type="GO" id="GO:0042128">
    <property type="term" value="P:nitrate assimilation"/>
    <property type="evidence" value="ECO:0007669"/>
    <property type="project" value="UniProtKB-KW"/>
</dbReference>
<dbReference type="Proteomes" id="UP000092952">
    <property type="component" value="Chromosome"/>
</dbReference>
<dbReference type="SUPFAM" id="SSF50692">
    <property type="entry name" value="ADC-like"/>
    <property type="match status" value="1"/>
</dbReference>
<dbReference type="Pfam" id="PF04879">
    <property type="entry name" value="Molybdop_Fe4S4"/>
    <property type="match status" value="1"/>
</dbReference>
<proteinExistence type="inferred from homology"/>
<keyword evidence="7" id="KW-0560">Oxidoreductase</keyword>
<name>A0A1B1YPY2_9GAMM</name>
<protein>
    <submittedName>
        <fullName evidence="12">Nitrate reductase</fullName>
    </submittedName>
</protein>
<dbReference type="EMBL" id="CP014671">
    <property type="protein sequence ID" value="ANX02834.1"/>
    <property type="molecule type" value="Genomic_DNA"/>
</dbReference>
<accession>A0A1B1YPY2</accession>
<dbReference type="Gene3D" id="3.40.50.740">
    <property type="match status" value="1"/>
</dbReference>
<dbReference type="Gene3D" id="2.20.25.90">
    <property type="entry name" value="ADC-like domains"/>
    <property type="match status" value="1"/>
</dbReference>
<dbReference type="RefSeq" id="WP_068802348.1">
    <property type="nucleotide sequence ID" value="NZ_CP014671.1"/>
</dbReference>
<dbReference type="GO" id="GO:0016020">
    <property type="term" value="C:membrane"/>
    <property type="evidence" value="ECO:0007669"/>
    <property type="project" value="TreeGrafter"/>
</dbReference>
<keyword evidence="9" id="KW-0411">Iron-sulfur</keyword>
<dbReference type="FunCoup" id="A0A1B1YPY2">
    <property type="interactions" value="173"/>
</dbReference>
<dbReference type="SUPFAM" id="SSF53706">
    <property type="entry name" value="Formate dehydrogenase/DMSO reductase, domains 1-3"/>
    <property type="match status" value="1"/>
</dbReference>
<keyword evidence="6" id="KW-0479">Metal-binding</keyword>
<evidence type="ECO:0000256" key="9">
    <source>
        <dbReference type="ARBA" id="ARBA00023014"/>
    </source>
</evidence>
<dbReference type="KEGG" id="gbi:PG2T_00560"/>
<dbReference type="PROSITE" id="PS51669">
    <property type="entry name" value="4FE4S_MOW_BIS_MGD"/>
    <property type="match status" value="1"/>
</dbReference>
<dbReference type="PANTHER" id="PTHR43105">
    <property type="entry name" value="RESPIRATORY NITRATE REDUCTASE"/>
    <property type="match status" value="1"/>
</dbReference>
<dbReference type="InterPro" id="IPR006963">
    <property type="entry name" value="Mopterin_OxRdtase_4Fe-4S_dom"/>
</dbReference>
<dbReference type="STRING" id="1810504.PG2T_00560"/>
<keyword evidence="8" id="KW-0408">Iron</keyword>
<dbReference type="Pfam" id="PF04324">
    <property type="entry name" value="Fer2_BFD"/>
    <property type="match status" value="1"/>
</dbReference>
<dbReference type="Pfam" id="PF01568">
    <property type="entry name" value="Molydop_binding"/>
    <property type="match status" value="1"/>
</dbReference>
<comment type="cofactor">
    <cofactor evidence="2">
        <name>[4Fe-4S] cluster</name>
        <dbReference type="ChEBI" id="CHEBI:49883"/>
    </cofactor>
</comment>
<dbReference type="CDD" id="cd02791">
    <property type="entry name" value="MopB_CT_Nitrate-R-NapA-like"/>
    <property type="match status" value="1"/>
</dbReference>
<dbReference type="InParanoid" id="A0A1B1YPY2"/>
<keyword evidence="5" id="KW-0500">Molybdenum</keyword>
<organism evidence="12 13">
    <name type="scientific">Immundisolibacter cernigliae</name>
    <dbReference type="NCBI Taxonomy" id="1810504"/>
    <lineage>
        <taxon>Bacteria</taxon>
        <taxon>Pseudomonadati</taxon>
        <taxon>Pseudomonadota</taxon>
        <taxon>Gammaproteobacteria</taxon>
        <taxon>Immundisolibacterales</taxon>
        <taxon>Immundisolibacteraceae</taxon>
        <taxon>Immundisolibacter</taxon>
    </lineage>
</organism>
<dbReference type="GO" id="GO:1990204">
    <property type="term" value="C:oxidoreductase complex"/>
    <property type="evidence" value="ECO:0007669"/>
    <property type="project" value="UniProtKB-ARBA"/>
</dbReference>
<evidence type="ECO:0000256" key="8">
    <source>
        <dbReference type="ARBA" id="ARBA00023004"/>
    </source>
</evidence>
<dbReference type="GO" id="GO:0046872">
    <property type="term" value="F:metal ion binding"/>
    <property type="evidence" value="ECO:0007669"/>
    <property type="project" value="UniProtKB-KW"/>
</dbReference>
<sequence length="886" mass="93793">MNGPVRTTCPYCGVGCGVLATPDGAGGAAIAGDPQHPANLGRLCSKGAALGETLDLDGRLLEPLLHGQPVSWDRALDAVAGGFASVIAEHGPQAVAFYVSGQLLNEDYYVANKLMKGFIGSNNIDTNSRLCMASSVAGHVRAFGADTVPGCYEDLEQCELLLLVGSNAAWCHPVLYQRIRAARAARPGLRVVVIDPRRTPTCDIADLHLPLAPGSDVALFNGLLVALAEAGAVDRDYLAAHVDGFDAALAAARADAPDVAAVAAACGLDPADVQTLFDWFTATDKTVTVYSQGVNQSTAGTDKVNAIINCHLATGRIGRPGMGPLSFTGQPNAMGGREVGGLANALACHLDLANPEHRAQVAQFWGSGPVAHAPGHKAVDLFRAIKAGQVRAVWIMGTNPLVSLPEADRFRAALAGCELVVVSDCVRHTDTTALAHVLLPALAWGEKSGTVTNSERRLSRQRAFLPPPGLARADWWALCEVGRRLGHAGFGFADEAEVFDEYARLSAVAGQAGRDFDISALAGLGRAGFDALEPVQWPVNATSRAGTPRLLGDGRFFTPDRRGRMVAVTQRAAVDQPDADYPLLLNTGRVRDHWHTLTRTGKSARLSAHSPEPRLDLHPEDAARLGLETGGFARVTSRHGQCVVRVAIDPGQRQGSVFLPMHWSHAFASTGPADALVGAHLDPISGQPEFKHTPVRVQGVSLPWRALLLTRSELRPRGVDYWATARAADCWRHQLAASRAPQDSAAWLRELPGVDPAWQWLEYRDSAGAYRAAALHEGRLMLALFSGRDVDWLAGDWLVARFGSELAADERRCLLAGVPGAGGADAGRTVCACFQVGINTLRQAIAEQGLSTPEAIGTALKAGTNCGSCVPELRQLLASAQDTRAA</sequence>